<dbReference type="InterPro" id="IPR004518">
    <property type="entry name" value="MazG-like_dom"/>
</dbReference>
<protein>
    <submittedName>
        <fullName evidence="3">NTP pyrophosphatase (Non-canonical NTP hydrolase)</fullName>
    </submittedName>
</protein>
<feature type="domain" description="MazG C-terminal" evidence="2">
    <location>
        <begin position="105"/>
        <end position="289"/>
    </location>
</feature>
<comment type="caution">
    <text evidence="3">The sequence shown here is derived from an EMBL/GenBank/DDBJ whole genome shotgun (WGS) entry which is preliminary data.</text>
</comment>
<dbReference type="RefSeq" id="WP_184022175.1">
    <property type="nucleotide sequence ID" value="NZ_JACIJC010000010.1"/>
</dbReference>
<name>A0A7W9ALR1_9SPHN</name>
<dbReference type="Proteomes" id="UP000549617">
    <property type="component" value="Unassembled WGS sequence"/>
</dbReference>
<organism evidence="3 4">
    <name type="scientific">Sphingobium boeckii</name>
    <dbReference type="NCBI Taxonomy" id="1082345"/>
    <lineage>
        <taxon>Bacteria</taxon>
        <taxon>Pseudomonadati</taxon>
        <taxon>Pseudomonadota</taxon>
        <taxon>Alphaproteobacteria</taxon>
        <taxon>Sphingomonadales</taxon>
        <taxon>Sphingomonadaceae</taxon>
        <taxon>Sphingobium</taxon>
    </lineage>
</organism>
<proteinExistence type="predicted"/>
<dbReference type="Pfam" id="PF18722">
    <property type="entry name" value="MazG_C"/>
    <property type="match status" value="1"/>
</dbReference>
<dbReference type="Gene3D" id="1.10.287.1080">
    <property type="entry name" value="MazG-like"/>
    <property type="match status" value="1"/>
</dbReference>
<evidence type="ECO:0000259" key="2">
    <source>
        <dbReference type="Pfam" id="PF18722"/>
    </source>
</evidence>
<dbReference type="InterPro" id="IPR041407">
    <property type="entry name" value="MazG_C"/>
</dbReference>
<feature type="domain" description="NTP pyrophosphohydrolase MazG-like" evidence="1">
    <location>
        <begin position="59"/>
        <end position="96"/>
    </location>
</feature>
<accession>A0A7W9ALR1</accession>
<dbReference type="AlphaFoldDB" id="A0A7W9ALR1"/>
<keyword evidence="3" id="KW-0378">Hydrolase</keyword>
<dbReference type="SUPFAM" id="SSF101386">
    <property type="entry name" value="all-alpha NTP pyrophosphatases"/>
    <property type="match status" value="1"/>
</dbReference>
<dbReference type="GO" id="GO:0016787">
    <property type="term" value="F:hydrolase activity"/>
    <property type="evidence" value="ECO:0007669"/>
    <property type="project" value="UniProtKB-KW"/>
</dbReference>
<dbReference type="CDD" id="cd11541">
    <property type="entry name" value="NTP-PPase_u4"/>
    <property type="match status" value="1"/>
</dbReference>
<dbReference type="InterPro" id="IPR011379">
    <property type="entry name" value="MazG-related_GP37"/>
</dbReference>
<gene>
    <name evidence="3" type="ORF">FHS49_003883</name>
</gene>
<evidence type="ECO:0000313" key="4">
    <source>
        <dbReference type="Proteomes" id="UP000549617"/>
    </source>
</evidence>
<dbReference type="Pfam" id="PF03819">
    <property type="entry name" value="MazG"/>
    <property type="match status" value="1"/>
</dbReference>
<evidence type="ECO:0000313" key="3">
    <source>
        <dbReference type="EMBL" id="MBB5687836.1"/>
    </source>
</evidence>
<sequence length="305" mass="33462">MKLSDYQAEALKTDKTPGGPRGTEAAILIPLLGLAGEAGGLLSEYKKRLRDGPGHVQFVDRVSEELGDILWYVANLASKYDLDLERVAAQNLAKVAALHGVLPEPSLYDHSYQEDERLPRQLMVGFTEVCEGSRTQVRMEINGRLIGAALTDNAYDDDGYRFHDVFHLSYAAILGWSPVLRGLMKLKRRSTPLIDEVEDGGRAAVIEEGISALVFDYARRHNFLAGVDGIDQSLLNMVQGMSKHLEVSGEPASAWRRAIIDGFNVWRQLISNGGGIVLADLDERSVRYLGPPENATTTAAALKSE</sequence>
<reference evidence="3 4" key="1">
    <citation type="submission" date="2020-08" db="EMBL/GenBank/DDBJ databases">
        <title>Genomic Encyclopedia of Type Strains, Phase IV (KMG-IV): sequencing the most valuable type-strain genomes for metagenomic binning, comparative biology and taxonomic classification.</title>
        <authorList>
            <person name="Goeker M."/>
        </authorList>
    </citation>
    <scope>NUCLEOTIDE SEQUENCE [LARGE SCALE GENOMIC DNA]</scope>
    <source>
        <strain evidence="3 4">DSM 25079</strain>
    </source>
</reference>
<dbReference type="EMBL" id="JACIJC010000010">
    <property type="protein sequence ID" value="MBB5687836.1"/>
    <property type="molecule type" value="Genomic_DNA"/>
</dbReference>
<keyword evidence="4" id="KW-1185">Reference proteome</keyword>
<evidence type="ECO:0000259" key="1">
    <source>
        <dbReference type="Pfam" id="PF03819"/>
    </source>
</evidence>